<dbReference type="Proteomes" id="UP000192596">
    <property type="component" value="Unassembled WGS sequence"/>
</dbReference>
<dbReference type="EMBL" id="NAJO01000005">
    <property type="protein sequence ID" value="OQO12335.1"/>
    <property type="molecule type" value="Genomic_DNA"/>
</dbReference>
<accession>A0A1V8TLT1</accession>
<evidence type="ECO:0000313" key="3">
    <source>
        <dbReference type="Proteomes" id="UP000192596"/>
    </source>
</evidence>
<organism evidence="2 3">
    <name type="scientific">Cryoendolithus antarcticus</name>
    <dbReference type="NCBI Taxonomy" id="1507870"/>
    <lineage>
        <taxon>Eukaryota</taxon>
        <taxon>Fungi</taxon>
        <taxon>Dikarya</taxon>
        <taxon>Ascomycota</taxon>
        <taxon>Pezizomycotina</taxon>
        <taxon>Dothideomycetes</taxon>
        <taxon>Dothideomycetidae</taxon>
        <taxon>Cladosporiales</taxon>
        <taxon>Cladosporiaceae</taxon>
        <taxon>Cryoendolithus</taxon>
    </lineage>
</organism>
<comment type="caution">
    <text evidence="2">The sequence shown here is derived from an EMBL/GenBank/DDBJ whole genome shotgun (WGS) entry which is preliminary data.</text>
</comment>
<gene>
    <name evidence="2" type="ORF">B0A48_02977</name>
</gene>
<feature type="region of interest" description="Disordered" evidence="1">
    <location>
        <begin position="138"/>
        <end position="237"/>
    </location>
</feature>
<feature type="compositionally biased region" description="Polar residues" evidence="1">
    <location>
        <begin position="38"/>
        <end position="54"/>
    </location>
</feature>
<protein>
    <submittedName>
        <fullName evidence="2">Uncharacterized protein</fullName>
    </submittedName>
</protein>
<feature type="compositionally biased region" description="Low complexity" evidence="1">
    <location>
        <begin position="1"/>
        <end position="13"/>
    </location>
</feature>
<feature type="compositionally biased region" description="Polar residues" evidence="1">
    <location>
        <begin position="202"/>
        <end position="214"/>
    </location>
</feature>
<evidence type="ECO:0000256" key="1">
    <source>
        <dbReference type="SAM" id="MobiDB-lite"/>
    </source>
</evidence>
<sequence>MPSSSSRWSQSPPGASPRSSAITEIDNAEQSRHVQYPDSRQTRQANPILSQTDSYGHGARPLANSGRQDFGPTNMEQYYGGMRQALSSEADNDTDCLLADVRSPVYQNVRAVQAAFYGPQARRDASTDYYRGSDRSLQLALTPGPRPSQTPSSSHRAPTYTIGTDARRPVAARPRRMIADVPRTASPARSYNTQPPAPARPINTTRPSQASYTVDTAVPPYDYTQQRPRSHRTTEER</sequence>
<keyword evidence="3" id="KW-1185">Reference proteome</keyword>
<feature type="region of interest" description="Disordered" evidence="1">
    <location>
        <begin position="1"/>
        <end position="74"/>
    </location>
</feature>
<evidence type="ECO:0000313" key="2">
    <source>
        <dbReference type="EMBL" id="OQO12335.1"/>
    </source>
</evidence>
<dbReference type="AlphaFoldDB" id="A0A1V8TLT1"/>
<dbReference type="InParanoid" id="A0A1V8TLT1"/>
<reference evidence="3" key="1">
    <citation type="submission" date="2017-03" db="EMBL/GenBank/DDBJ databases">
        <title>Genomes of endolithic fungi from Antarctica.</title>
        <authorList>
            <person name="Coleine C."/>
            <person name="Masonjones S."/>
            <person name="Stajich J.E."/>
        </authorList>
    </citation>
    <scope>NUCLEOTIDE SEQUENCE [LARGE SCALE GENOMIC DNA]</scope>
    <source>
        <strain evidence="3">CCFEE 5527</strain>
    </source>
</reference>
<name>A0A1V8TLT1_9PEZI</name>
<feature type="compositionally biased region" description="Polar residues" evidence="1">
    <location>
        <begin position="147"/>
        <end position="156"/>
    </location>
</feature>
<proteinExistence type="predicted"/>